<keyword evidence="2" id="KW-1185">Reference proteome</keyword>
<dbReference type="RefSeq" id="WP_285930875.1">
    <property type="nucleotide sequence ID" value="NZ_JASTZU010000018.1"/>
</dbReference>
<dbReference type="Proteomes" id="UP001235343">
    <property type="component" value="Unassembled WGS sequence"/>
</dbReference>
<evidence type="ECO:0000313" key="2">
    <source>
        <dbReference type="Proteomes" id="UP001235343"/>
    </source>
</evidence>
<proteinExistence type="predicted"/>
<sequence>MDAFSGYPIQIDYYGAVDRTGELLDIDKVQEKVSMMLHRIYGEDKRFSVEYLGINVNYSSNMDDQYYTFAYKPMLNSMPLYAFSDQSNKIYFDARSGDFGMMHSIPSIPFSLNDHEIFNKVITPEEGLYILKRKVNMEDKKLVETRNYTFIDTFVVYSSTSGGLVPVHAYGISDHDSTWRYINIEHGKEEMLYFEN</sequence>
<evidence type="ECO:0000313" key="1">
    <source>
        <dbReference type="EMBL" id="MDL4839902.1"/>
    </source>
</evidence>
<accession>A0ABT7L400</accession>
<dbReference type="EMBL" id="JASTZU010000018">
    <property type="protein sequence ID" value="MDL4839902.1"/>
    <property type="molecule type" value="Genomic_DNA"/>
</dbReference>
<name>A0ABT7L400_9BACI</name>
<gene>
    <name evidence="1" type="ORF">QQS35_05465</name>
</gene>
<protein>
    <submittedName>
        <fullName evidence="1">Uncharacterized protein</fullName>
    </submittedName>
</protein>
<comment type="caution">
    <text evidence="1">The sequence shown here is derived from an EMBL/GenBank/DDBJ whole genome shotgun (WGS) entry which is preliminary data.</text>
</comment>
<reference evidence="1 2" key="1">
    <citation type="submission" date="2023-06" db="EMBL/GenBank/DDBJ databases">
        <title>Aquibacillus rhizosphaerae LR5S19.</title>
        <authorList>
            <person name="Sun J.-Q."/>
        </authorList>
    </citation>
    <scope>NUCLEOTIDE SEQUENCE [LARGE SCALE GENOMIC DNA]</scope>
    <source>
        <strain evidence="1 2">LR5S19</strain>
    </source>
</reference>
<organism evidence="1 2">
    <name type="scientific">Aquibacillus rhizosphaerae</name>
    <dbReference type="NCBI Taxonomy" id="3051431"/>
    <lineage>
        <taxon>Bacteria</taxon>
        <taxon>Bacillati</taxon>
        <taxon>Bacillota</taxon>
        <taxon>Bacilli</taxon>
        <taxon>Bacillales</taxon>
        <taxon>Bacillaceae</taxon>
        <taxon>Aquibacillus</taxon>
    </lineage>
</organism>